<keyword evidence="7" id="KW-0408">Iron</keyword>
<evidence type="ECO:0000256" key="7">
    <source>
        <dbReference type="ARBA" id="ARBA00023004"/>
    </source>
</evidence>
<evidence type="ECO:0000259" key="11">
    <source>
        <dbReference type="Pfam" id="PF00266"/>
    </source>
</evidence>
<gene>
    <name evidence="12" type="ORF">QN215_02065</name>
</gene>
<evidence type="ECO:0000256" key="1">
    <source>
        <dbReference type="ARBA" id="ARBA00001933"/>
    </source>
</evidence>
<evidence type="ECO:0000256" key="10">
    <source>
        <dbReference type="RuleBase" id="RU004504"/>
    </source>
</evidence>
<dbReference type="Gene3D" id="3.90.1150.10">
    <property type="entry name" value="Aspartate Aminotransferase, domain 1"/>
    <property type="match status" value="1"/>
</dbReference>
<dbReference type="InterPro" id="IPR015424">
    <property type="entry name" value="PyrdxlP-dep_Trfase"/>
</dbReference>
<dbReference type="Gene3D" id="3.40.640.10">
    <property type="entry name" value="Type I PLP-dependent aspartate aminotransferase-like (Major domain)"/>
    <property type="match status" value="1"/>
</dbReference>
<dbReference type="GO" id="GO:0051536">
    <property type="term" value="F:iron-sulfur cluster binding"/>
    <property type="evidence" value="ECO:0007669"/>
    <property type="project" value="UniProtKB-KW"/>
</dbReference>
<keyword evidence="5" id="KW-0479">Metal-binding</keyword>
<evidence type="ECO:0000256" key="5">
    <source>
        <dbReference type="ARBA" id="ARBA00022723"/>
    </source>
</evidence>
<dbReference type="InterPro" id="IPR000192">
    <property type="entry name" value="Aminotrans_V_dom"/>
</dbReference>
<dbReference type="Gene3D" id="1.10.260.50">
    <property type="match status" value="1"/>
</dbReference>
<evidence type="ECO:0000256" key="2">
    <source>
        <dbReference type="ARBA" id="ARBA00006490"/>
    </source>
</evidence>
<dbReference type="PROSITE" id="PS00595">
    <property type="entry name" value="AA_TRANSFER_CLASS_5"/>
    <property type="match status" value="1"/>
</dbReference>
<dbReference type="InterPro" id="IPR015421">
    <property type="entry name" value="PyrdxlP-dep_Trfase_major"/>
</dbReference>
<dbReference type="AlphaFoldDB" id="A0AB39U7Y9"/>
<proteinExistence type="inferred from homology"/>
<dbReference type="RefSeq" id="WP_369344486.1">
    <property type="nucleotide sequence ID" value="NZ_CP129674.1"/>
</dbReference>
<evidence type="ECO:0000256" key="8">
    <source>
        <dbReference type="ARBA" id="ARBA00023014"/>
    </source>
</evidence>
<comment type="similarity">
    <text evidence="2">Belongs to the class-V pyridoxal-phosphate-dependent aminotransferase family. NifS/IscS subfamily.</text>
</comment>
<dbReference type="EC" id="2.8.1.7" evidence="3"/>
<keyword evidence="6" id="KW-0663">Pyridoxal phosphate</keyword>
<feature type="domain" description="Aminotransferase class V" evidence="11">
    <location>
        <begin position="13"/>
        <end position="387"/>
    </location>
</feature>
<protein>
    <recommendedName>
        <fullName evidence="3">cysteine desulfurase</fullName>
        <ecNumber evidence="3">2.8.1.7</ecNumber>
    </recommendedName>
</protein>
<comment type="catalytic activity">
    <reaction evidence="9">
        <text>(sulfur carrier)-H + L-cysteine = (sulfur carrier)-SH + L-alanine</text>
        <dbReference type="Rhea" id="RHEA:43892"/>
        <dbReference type="Rhea" id="RHEA-COMP:14737"/>
        <dbReference type="Rhea" id="RHEA-COMP:14739"/>
        <dbReference type="ChEBI" id="CHEBI:29917"/>
        <dbReference type="ChEBI" id="CHEBI:35235"/>
        <dbReference type="ChEBI" id="CHEBI:57972"/>
        <dbReference type="ChEBI" id="CHEBI:64428"/>
        <dbReference type="EC" id="2.8.1.7"/>
    </reaction>
</comment>
<keyword evidence="8" id="KW-0411">Iron-sulfur</keyword>
<dbReference type="SUPFAM" id="SSF53383">
    <property type="entry name" value="PLP-dependent transferases"/>
    <property type="match status" value="1"/>
</dbReference>
<dbReference type="GO" id="GO:0046872">
    <property type="term" value="F:metal ion binding"/>
    <property type="evidence" value="ECO:0007669"/>
    <property type="project" value="UniProtKB-KW"/>
</dbReference>
<dbReference type="EMBL" id="CP129674">
    <property type="protein sequence ID" value="XDS44938.1"/>
    <property type="molecule type" value="Genomic_DNA"/>
</dbReference>
<dbReference type="InterPro" id="IPR020578">
    <property type="entry name" value="Aminotrans_V_PyrdxlP_BS"/>
</dbReference>
<sequence length="405" mass="42392">MRAAASADSSEAIYLDTASTEAAVPSVIKAMLPFWLSDYANPASVHAFGKEAAESLERARSLFASDVGAAAQDVIFTSGGTESDNLAMKGIAMAVLDQENARRTVLNSEASLRNRIAISAVEHPAVSESAAWMARYFGFHVDVLPVDKFARIDVEAAKTLITEQTALVSVTLANNEVGTIQPVAQIAEIAHRAGAFMHTDAVQAVGHIPVDMAALGVDAMSVSGHKFGTPKGLGALMLRSTTPYEPLISGGGQEQGRRSGTQNVAGAVGMAVALHAALEQMSSSNAALAASRDKLIAAIEEEIPQAKLTGTPDPERRLPGHASFVFPGVWGEALLVDLDAAGIMCSSGSACSDGNKEAPHTLLAMGFDEQTAKTSIRMTFQKALEANQITAIVHVLKASYEKLHG</sequence>
<dbReference type="GO" id="GO:0031071">
    <property type="term" value="F:cysteine desulfurase activity"/>
    <property type="evidence" value="ECO:0007669"/>
    <property type="project" value="UniProtKB-EC"/>
</dbReference>
<keyword evidence="4" id="KW-0808">Transferase</keyword>
<dbReference type="PIRSF" id="PIRSF005572">
    <property type="entry name" value="NifS"/>
    <property type="match status" value="1"/>
</dbReference>
<dbReference type="InterPro" id="IPR015422">
    <property type="entry name" value="PyrdxlP-dep_Trfase_small"/>
</dbReference>
<dbReference type="FunFam" id="3.40.640.10:FF:000084">
    <property type="entry name" value="IscS-like cysteine desulfurase"/>
    <property type="match status" value="1"/>
</dbReference>
<evidence type="ECO:0000256" key="4">
    <source>
        <dbReference type="ARBA" id="ARBA00022679"/>
    </source>
</evidence>
<evidence type="ECO:0000256" key="3">
    <source>
        <dbReference type="ARBA" id="ARBA00012239"/>
    </source>
</evidence>
<accession>A0AB39U7Y9</accession>
<dbReference type="InterPro" id="IPR016454">
    <property type="entry name" value="Cysteine_dSase"/>
</dbReference>
<evidence type="ECO:0000256" key="9">
    <source>
        <dbReference type="ARBA" id="ARBA00050776"/>
    </source>
</evidence>
<name>A0AB39U7Y9_9BIFI</name>
<dbReference type="PANTHER" id="PTHR11601:SF34">
    <property type="entry name" value="CYSTEINE DESULFURASE"/>
    <property type="match status" value="1"/>
</dbReference>
<comment type="cofactor">
    <cofactor evidence="1 10">
        <name>pyridoxal 5'-phosphate</name>
        <dbReference type="ChEBI" id="CHEBI:597326"/>
    </cofactor>
</comment>
<dbReference type="PANTHER" id="PTHR11601">
    <property type="entry name" value="CYSTEINE DESULFURYLASE FAMILY MEMBER"/>
    <property type="match status" value="1"/>
</dbReference>
<dbReference type="Pfam" id="PF00266">
    <property type="entry name" value="Aminotran_5"/>
    <property type="match status" value="1"/>
</dbReference>
<evidence type="ECO:0000313" key="12">
    <source>
        <dbReference type="EMBL" id="XDS44938.1"/>
    </source>
</evidence>
<organism evidence="12">
    <name type="scientific">Bifidobacterium aquikefiricola</name>
    <dbReference type="NCBI Taxonomy" id="3059038"/>
    <lineage>
        <taxon>Bacteria</taxon>
        <taxon>Bacillati</taxon>
        <taxon>Actinomycetota</taxon>
        <taxon>Actinomycetes</taxon>
        <taxon>Bifidobacteriales</taxon>
        <taxon>Bifidobacteriaceae</taxon>
        <taxon>Bifidobacterium</taxon>
    </lineage>
</organism>
<reference evidence="12" key="1">
    <citation type="submission" date="2023-07" db="EMBL/GenBank/DDBJ databases">
        <title>Bifidobacterium aquikefiriaerophilum sp. nov. and Bifidobacterium eccum sp. nov., isolated from water kefir.</title>
        <authorList>
            <person name="Breselge S."/>
            <person name="Bellassi P."/>
            <person name="Barcenilla C."/>
            <person name="Alvarez-Ordonez A."/>
            <person name="Morelli L."/>
            <person name="Cotter P.D."/>
        </authorList>
    </citation>
    <scope>NUCLEOTIDE SEQUENCE</scope>
    <source>
        <strain evidence="12">WK041_4_12</strain>
    </source>
</reference>
<dbReference type="KEGG" id="baqk:QN215_02065"/>
<evidence type="ECO:0000256" key="6">
    <source>
        <dbReference type="ARBA" id="ARBA00022898"/>
    </source>
</evidence>